<feature type="compositionally biased region" description="Pro residues" evidence="2">
    <location>
        <begin position="203"/>
        <end position="212"/>
    </location>
</feature>
<keyword evidence="1" id="KW-0863">Zinc-finger</keyword>
<protein>
    <submittedName>
        <fullName evidence="4">General transcription factor 2-related zinc finger protein</fullName>
    </submittedName>
</protein>
<evidence type="ECO:0000313" key="5">
    <source>
        <dbReference type="Proteomes" id="UP001153555"/>
    </source>
</evidence>
<dbReference type="GO" id="GO:0003676">
    <property type="term" value="F:nucleic acid binding"/>
    <property type="evidence" value="ECO:0007669"/>
    <property type="project" value="InterPro"/>
</dbReference>
<dbReference type="InterPro" id="IPR036875">
    <property type="entry name" value="Znf_CCHC_sf"/>
</dbReference>
<feature type="non-terminal residue" evidence="4">
    <location>
        <position position="1"/>
    </location>
</feature>
<evidence type="ECO:0000256" key="2">
    <source>
        <dbReference type="SAM" id="MobiDB-lite"/>
    </source>
</evidence>
<accession>A0A9N7P3G3</accession>
<feature type="non-terminal residue" evidence="4">
    <location>
        <position position="279"/>
    </location>
</feature>
<reference evidence="4" key="1">
    <citation type="submission" date="2019-12" db="EMBL/GenBank/DDBJ databases">
        <authorList>
            <person name="Scholes J."/>
        </authorList>
    </citation>
    <scope>NUCLEOTIDE SEQUENCE</scope>
</reference>
<keyword evidence="5" id="KW-1185">Reference proteome</keyword>
<comment type="caution">
    <text evidence="4">The sequence shown here is derived from an EMBL/GenBank/DDBJ whole genome shotgun (WGS) entry which is preliminary data.</text>
</comment>
<proteinExistence type="predicted"/>
<dbReference type="SMART" id="SM00343">
    <property type="entry name" value="ZnF_C2HC"/>
    <property type="match status" value="1"/>
</dbReference>
<dbReference type="AlphaFoldDB" id="A0A9N7P3G3"/>
<sequence length="279" mass="31654">VSNRMLNEYPRVFYTPCGCHSLNLTLCDMAMSSVQVKSFFGVIQRIYKLFSTSTKRWDVLKSFVKDRKVRKLTLSSWSDTCWESRVDRVKAVRFQTPKITDALLHLVEHNGDATMASDARSLADYELQSFDFLVGIVIWFDILHKVNSRFIDGLYPAVRHNIVGHGTQTYARAVSIAQEVDASIRREAVRDRAQPSAPAQPVAVPPALPAPQPAKEKKRKGKGAQIDRRTRQRQQPIPPCPTCGRLHRGECRAGQDICYYCQEPGHFASRCPKKLQQQP</sequence>
<feature type="region of interest" description="Disordered" evidence="2">
    <location>
        <begin position="190"/>
        <end position="245"/>
    </location>
</feature>
<dbReference type="Pfam" id="PF00098">
    <property type="entry name" value="zf-CCHC"/>
    <property type="match status" value="1"/>
</dbReference>
<dbReference type="GO" id="GO:0008270">
    <property type="term" value="F:zinc ion binding"/>
    <property type="evidence" value="ECO:0007669"/>
    <property type="project" value="UniProtKB-KW"/>
</dbReference>
<evidence type="ECO:0000313" key="4">
    <source>
        <dbReference type="EMBL" id="CAA0841935.1"/>
    </source>
</evidence>
<dbReference type="OrthoDB" id="1435600at2759"/>
<gene>
    <name evidence="4" type="ORF">SHERM_07810</name>
</gene>
<dbReference type="InterPro" id="IPR001878">
    <property type="entry name" value="Znf_CCHC"/>
</dbReference>
<dbReference type="PROSITE" id="PS50158">
    <property type="entry name" value="ZF_CCHC"/>
    <property type="match status" value="1"/>
</dbReference>
<feature type="domain" description="CCHC-type" evidence="3">
    <location>
        <begin position="258"/>
        <end position="273"/>
    </location>
</feature>
<dbReference type="SUPFAM" id="SSF57756">
    <property type="entry name" value="Retrovirus zinc finger-like domains"/>
    <property type="match status" value="1"/>
</dbReference>
<keyword evidence="1" id="KW-0479">Metal-binding</keyword>
<dbReference type="Gene3D" id="4.10.60.10">
    <property type="entry name" value="Zinc finger, CCHC-type"/>
    <property type="match status" value="1"/>
</dbReference>
<keyword evidence="1" id="KW-0862">Zinc</keyword>
<dbReference type="Proteomes" id="UP001153555">
    <property type="component" value="Unassembled WGS sequence"/>
</dbReference>
<evidence type="ECO:0000259" key="3">
    <source>
        <dbReference type="PROSITE" id="PS50158"/>
    </source>
</evidence>
<dbReference type="PANTHER" id="PTHR45749:SF35">
    <property type="entry name" value="AC-LIKE TRANSPOSASE-RELATED"/>
    <property type="match status" value="1"/>
</dbReference>
<organism evidence="4 5">
    <name type="scientific">Striga hermonthica</name>
    <name type="common">Purple witchweed</name>
    <name type="synonym">Buchnera hermonthica</name>
    <dbReference type="NCBI Taxonomy" id="68872"/>
    <lineage>
        <taxon>Eukaryota</taxon>
        <taxon>Viridiplantae</taxon>
        <taxon>Streptophyta</taxon>
        <taxon>Embryophyta</taxon>
        <taxon>Tracheophyta</taxon>
        <taxon>Spermatophyta</taxon>
        <taxon>Magnoliopsida</taxon>
        <taxon>eudicotyledons</taxon>
        <taxon>Gunneridae</taxon>
        <taxon>Pentapetalae</taxon>
        <taxon>asterids</taxon>
        <taxon>lamiids</taxon>
        <taxon>Lamiales</taxon>
        <taxon>Orobanchaceae</taxon>
        <taxon>Buchnereae</taxon>
        <taxon>Striga</taxon>
    </lineage>
</organism>
<dbReference type="PANTHER" id="PTHR45749">
    <property type="match status" value="1"/>
</dbReference>
<evidence type="ECO:0000256" key="1">
    <source>
        <dbReference type="PROSITE-ProRule" id="PRU00047"/>
    </source>
</evidence>
<dbReference type="EMBL" id="CACSLK010034598">
    <property type="protein sequence ID" value="CAA0841935.1"/>
    <property type="molecule type" value="Genomic_DNA"/>
</dbReference>
<name>A0A9N7P3G3_STRHE</name>